<dbReference type="CDD" id="cd05252">
    <property type="entry name" value="CDP_GD_SDR_e"/>
    <property type="match status" value="1"/>
</dbReference>
<dbReference type="NCBIfam" id="TIGR02622">
    <property type="entry name" value="CDP_4_6_dhtase"/>
    <property type="match status" value="1"/>
</dbReference>
<evidence type="ECO:0000259" key="1">
    <source>
        <dbReference type="Pfam" id="PF16363"/>
    </source>
</evidence>
<dbReference type="InterPro" id="IPR016040">
    <property type="entry name" value="NAD(P)-bd_dom"/>
</dbReference>
<reference evidence="2 3" key="1">
    <citation type="journal article" date="2016" name="Nat. Commun.">
        <title>Thousands of microbial genomes shed light on interconnected biogeochemical processes in an aquifer system.</title>
        <authorList>
            <person name="Anantharaman K."/>
            <person name="Brown C.T."/>
            <person name="Hug L.A."/>
            <person name="Sharon I."/>
            <person name="Castelle C.J."/>
            <person name="Probst A.J."/>
            <person name="Thomas B.C."/>
            <person name="Singh A."/>
            <person name="Wilkins M.J."/>
            <person name="Karaoz U."/>
            <person name="Brodie E.L."/>
            <person name="Williams K.H."/>
            <person name="Hubbard S.S."/>
            <person name="Banfield J.F."/>
        </authorList>
    </citation>
    <scope>NUCLEOTIDE SEQUENCE [LARGE SCALE GENOMIC DNA]</scope>
</reference>
<protein>
    <submittedName>
        <fullName evidence="2">CDP-glucose 4,6-dehydratase</fullName>
    </submittedName>
</protein>
<accession>A0A1F5YRX8</accession>
<dbReference type="AlphaFoldDB" id="A0A1F5YRX8"/>
<dbReference type="Pfam" id="PF16363">
    <property type="entry name" value="GDP_Man_Dehyd"/>
    <property type="match status" value="1"/>
</dbReference>
<feature type="domain" description="NAD(P)-binding" evidence="1">
    <location>
        <begin position="11"/>
        <end position="330"/>
    </location>
</feature>
<evidence type="ECO:0000313" key="2">
    <source>
        <dbReference type="EMBL" id="OGG02823.1"/>
    </source>
</evidence>
<dbReference type="InterPro" id="IPR036291">
    <property type="entry name" value="NAD(P)-bd_dom_sf"/>
</dbReference>
<evidence type="ECO:0000313" key="3">
    <source>
        <dbReference type="Proteomes" id="UP000179129"/>
    </source>
</evidence>
<dbReference type="SUPFAM" id="SSF51735">
    <property type="entry name" value="NAD(P)-binding Rossmann-fold domains"/>
    <property type="match status" value="1"/>
</dbReference>
<dbReference type="Gene3D" id="3.40.50.720">
    <property type="entry name" value="NAD(P)-binding Rossmann-like Domain"/>
    <property type="match status" value="1"/>
</dbReference>
<name>A0A1F5YRX8_9BACT</name>
<organism evidence="2 3">
    <name type="scientific">Candidatus Glassbacteria bacterium RIFCSPLOWO2_12_FULL_58_11</name>
    <dbReference type="NCBI Taxonomy" id="1817867"/>
    <lineage>
        <taxon>Bacteria</taxon>
        <taxon>Candidatus Glassiibacteriota</taxon>
    </lineage>
</organism>
<dbReference type="PANTHER" id="PTHR43000">
    <property type="entry name" value="DTDP-D-GLUCOSE 4,6-DEHYDRATASE-RELATED"/>
    <property type="match status" value="1"/>
</dbReference>
<proteinExistence type="predicted"/>
<gene>
    <name evidence="2" type="ORF">A3F83_06885</name>
</gene>
<comment type="caution">
    <text evidence="2">The sequence shown here is derived from an EMBL/GenBank/DDBJ whole genome shotgun (WGS) entry which is preliminary data.</text>
</comment>
<dbReference type="Proteomes" id="UP000179129">
    <property type="component" value="Unassembled WGS sequence"/>
</dbReference>
<dbReference type="STRING" id="1817867.A3F83_06885"/>
<dbReference type="EMBL" id="MFIX01000170">
    <property type="protein sequence ID" value="OGG02823.1"/>
    <property type="molecule type" value="Genomic_DNA"/>
</dbReference>
<dbReference type="InterPro" id="IPR013445">
    <property type="entry name" value="CDP_4_6_deHydtase"/>
</dbReference>
<dbReference type="Gene3D" id="3.90.25.10">
    <property type="entry name" value="UDP-galactose 4-epimerase, domain 1"/>
    <property type="match status" value="1"/>
</dbReference>
<sequence>MAQAYAGKRCLVTGHTGFKGAWLSLWLRDLGAQVTGYSLAEPVSEPSLFELAGIGSLVEDRRGDLRDYDRLLGTLKRARPEIIFHLAAQPIVRLSYAAPKDTFEVNVGGTVNLLEASRATDSIRAIVVITSDKCYENREWAYSYRETDHLGGHDPYSASKAAAELVCAAYRSSFFEAAGVNLATIRAGNVIGGGDWAADRIIPDFMRAVAAGETVKVRHPEATRPWQHVLDPLQGYLFLGARLLEAPGESPEPNRFTGAWNFGPAREGCRTVRELVESFTASYGSGAWLDISEHGQNEPHEAHYLALATDKARQYLGWRPEWDFPTAVERTAGWYRKWASGGNALELCRGDLARFAKQ</sequence>